<dbReference type="EMBL" id="CP045350">
    <property type="protein sequence ID" value="QFT26654.1"/>
    <property type="molecule type" value="Genomic_DNA"/>
</dbReference>
<evidence type="ECO:0000259" key="1">
    <source>
        <dbReference type="Pfam" id="PF14667"/>
    </source>
</evidence>
<protein>
    <recommendedName>
        <fullName evidence="1">Capsular polysaccharide assembling protein CapF C-terminal domain-containing protein</fullName>
    </recommendedName>
</protein>
<dbReference type="Gene3D" id="2.60.120.10">
    <property type="entry name" value="Jelly Rolls"/>
    <property type="match status" value="1"/>
</dbReference>
<keyword evidence="3" id="KW-1185">Reference proteome</keyword>
<evidence type="ECO:0000313" key="3">
    <source>
        <dbReference type="Proteomes" id="UP000326936"/>
    </source>
</evidence>
<sequence>MITIREFNDIGYDDRGETKSFAIKDYGQFVYLTRKKGSWCGNSYHRGINEGTRLKTFILLQGEVVVHCRHVDSSSIESIRVVAPSIIEIKPFVVHNMHMESDVMILENNSISDIQEDVIREKV</sequence>
<dbReference type="KEGG" id="vaq:FIV01_09460"/>
<feature type="domain" description="Capsular polysaccharide assembling protein CapF C-terminal" evidence="1">
    <location>
        <begin position="13"/>
        <end position="102"/>
    </location>
</feature>
<dbReference type="InterPro" id="IPR014710">
    <property type="entry name" value="RmlC-like_jellyroll"/>
</dbReference>
<reference evidence="2 3" key="1">
    <citation type="submission" date="2019-10" db="EMBL/GenBank/DDBJ databases">
        <title>Complete genome sequence of Vibrio sp. strain THAF100, isolated from non-filtered water from the water column of tank 6 of a marine aquarium containing stony-coral fragments. Water maintained at 26 degree C.</title>
        <authorList>
            <person name="Ruckert C."/>
            <person name="Franco A."/>
            <person name="Kalinowski J."/>
            <person name="Glaeser S."/>
        </authorList>
    </citation>
    <scope>NUCLEOTIDE SEQUENCE [LARGE SCALE GENOMIC DNA]</scope>
    <source>
        <strain evidence="2 3">THAF100</strain>
    </source>
</reference>
<dbReference type="Proteomes" id="UP000326936">
    <property type="component" value="Chromosome"/>
</dbReference>
<organism evidence="2 3">
    <name type="scientific">Vibrio aquimaris</name>
    <dbReference type="NCBI Taxonomy" id="2587862"/>
    <lineage>
        <taxon>Bacteria</taxon>
        <taxon>Pseudomonadati</taxon>
        <taxon>Pseudomonadota</taxon>
        <taxon>Gammaproteobacteria</taxon>
        <taxon>Vibrionales</taxon>
        <taxon>Vibrionaceae</taxon>
        <taxon>Vibrio</taxon>
    </lineage>
</organism>
<dbReference type="AlphaFoldDB" id="A0A5P9CK80"/>
<accession>A0A5P9CK80</accession>
<gene>
    <name evidence="2" type="ORF">FIV01_09460</name>
</gene>
<dbReference type="InterPro" id="IPR029303">
    <property type="entry name" value="CapF_C"/>
</dbReference>
<proteinExistence type="predicted"/>
<dbReference type="Pfam" id="PF14667">
    <property type="entry name" value="Polysacc_synt_C"/>
    <property type="match status" value="1"/>
</dbReference>
<evidence type="ECO:0000313" key="2">
    <source>
        <dbReference type="EMBL" id="QFT26654.1"/>
    </source>
</evidence>
<name>A0A5P9CK80_9VIBR</name>
<dbReference type="OrthoDB" id="5652963at2"/>
<dbReference type="RefSeq" id="WP_152430764.1">
    <property type="nucleotide sequence ID" value="NZ_CBCSDK010000007.1"/>
</dbReference>